<dbReference type="Pfam" id="PF01612">
    <property type="entry name" value="DNA_pol_A_exo1"/>
    <property type="match status" value="1"/>
</dbReference>
<keyword evidence="4" id="KW-1185">Reference proteome</keyword>
<evidence type="ECO:0000259" key="2">
    <source>
        <dbReference type="Pfam" id="PF01612"/>
    </source>
</evidence>
<comment type="caution">
    <text evidence="3">The sequence shown here is derived from an EMBL/GenBank/DDBJ whole genome shotgun (WGS) entry which is preliminary data.</text>
</comment>
<dbReference type="GO" id="GO:0008408">
    <property type="term" value="F:3'-5' exonuclease activity"/>
    <property type="evidence" value="ECO:0007669"/>
    <property type="project" value="InterPro"/>
</dbReference>
<dbReference type="GO" id="GO:0003676">
    <property type="term" value="F:nucleic acid binding"/>
    <property type="evidence" value="ECO:0007669"/>
    <property type="project" value="InterPro"/>
</dbReference>
<reference evidence="3 4" key="1">
    <citation type="journal article" date="2024" name="J Genomics">
        <title>Draft genome sequencing and assembly of Favolaschia claudopus CIRM-BRFM 2984 isolated from oak limbs.</title>
        <authorList>
            <person name="Navarro D."/>
            <person name="Drula E."/>
            <person name="Chaduli D."/>
            <person name="Cazenave R."/>
            <person name="Ahrendt S."/>
            <person name="Wang J."/>
            <person name="Lipzen A."/>
            <person name="Daum C."/>
            <person name="Barry K."/>
            <person name="Grigoriev I.V."/>
            <person name="Favel A."/>
            <person name="Rosso M.N."/>
            <person name="Martin F."/>
        </authorList>
    </citation>
    <scope>NUCLEOTIDE SEQUENCE [LARGE SCALE GENOMIC DNA]</scope>
    <source>
        <strain evidence="3 4">CIRM-BRFM 2984</strain>
    </source>
</reference>
<dbReference type="AlphaFoldDB" id="A0AAW0DH45"/>
<dbReference type="InterPro" id="IPR036397">
    <property type="entry name" value="RNaseH_sf"/>
</dbReference>
<sequence length="376" mass="41394">MIEQAPAKFHGGCAEDQDGVEHSSSLISGRRSLLAALSEGSESELLDQDAKCISKHLAGVDQHQSRTPKAWWTRRHIGTYIKLSISRSASFSAPKSLLPLAKLPNARNCRGIVAARQVFNPTAALFHPNIVLVDTIPLLRSCLDALANATSIAVDLEGIALCRSGTLCVVQLKAAGSERVWLVDIVVLGPGAFEVKGSSNQSLKSILEDRSVKKLFFDLRNDSDALFNLFGVTLANVYDLQLLEVAVRWSNVGVCPRFVKGLVSSLENYLAPLKSAMEMRKWTRVKEAGLILFAPEHGGKYEVFEQRPLALALVDYCAQDVASLHELETVLHQRIGRRGSNWEARVRAESEVRVRVAFQANYLPRSRDKAVVVANW</sequence>
<dbReference type="SUPFAM" id="SSF53098">
    <property type="entry name" value="Ribonuclease H-like"/>
    <property type="match status" value="1"/>
</dbReference>
<name>A0AAW0DH45_9AGAR</name>
<feature type="region of interest" description="Disordered" evidence="1">
    <location>
        <begin position="1"/>
        <end position="21"/>
    </location>
</feature>
<dbReference type="Proteomes" id="UP001362999">
    <property type="component" value="Unassembled WGS sequence"/>
</dbReference>
<evidence type="ECO:0000313" key="3">
    <source>
        <dbReference type="EMBL" id="KAK7052130.1"/>
    </source>
</evidence>
<evidence type="ECO:0000313" key="4">
    <source>
        <dbReference type="Proteomes" id="UP001362999"/>
    </source>
</evidence>
<dbReference type="InterPro" id="IPR002562">
    <property type="entry name" value="3'-5'_exonuclease_dom"/>
</dbReference>
<dbReference type="EMBL" id="JAWWNJ010000007">
    <property type="protein sequence ID" value="KAK7052130.1"/>
    <property type="molecule type" value="Genomic_DNA"/>
</dbReference>
<dbReference type="PANTHER" id="PTHR43040">
    <property type="entry name" value="RIBONUCLEASE D"/>
    <property type="match status" value="1"/>
</dbReference>
<proteinExistence type="predicted"/>
<feature type="domain" description="3'-5' exonuclease" evidence="2">
    <location>
        <begin position="132"/>
        <end position="333"/>
    </location>
</feature>
<dbReference type="GO" id="GO:0006139">
    <property type="term" value="P:nucleobase-containing compound metabolic process"/>
    <property type="evidence" value="ECO:0007669"/>
    <property type="project" value="InterPro"/>
</dbReference>
<dbReference type="Gene3D" id="3.30.420.10">
    <property type="entry name" value="Ribonuclease H-like superfamily/Ribonuclease H"/>
    <property type="match status" value="1"/>
</dbReference>
<organism evidence="3 4">
    <name type="scientific">Favolaschia claudopus</name>
    <dbReference type="NCBI Taxonomy" id="2862362"/>
    <lineage>
        <taxon>Eukaryota</taxon>
        <taxon>Fungi</taxon>
        <taxon>Dikarya</taxon>
        <taxon>Basidiomycota</taxon>
        <taxon>Agaricomycotina</taxon>
        <taxon>Agaricomycetes</taxon>
        <taxon>Agaricomycetidae</taxon>
        <taxon>Agaricales</taxon>
        <taxon>Marasmiineae</taxon>
        <taxon>Mycenaceae</taxon>
        <taxon>Favolaschia</taxon>
    </lineage>
</organism>
<accession>A0AAW0DH45</accession>
<dbReference type="PANTHER" id="PTHR43040:SF1">
    <property type="entry name" value="RIBONUCLEASE D"/>
    <property type="match status" value="1"/>
</dbReference>
<protein>
    <submittedName>
        <fullName evidence="3">Ribonuclease H-like domain-containing protein</fullName>
    </submittedName>
</protein>
<evidence type="ECO:0000256" key="1">
    <source>
        <dbReference type="SAM" id="MobiDB-lite"/>
    </source>
</evidence>
<dbReference type="InterPro" id="IPR012337">
    <property type="entry name" value="RNaseH-like_sf"/>
</dbReference>
<gene>
    <name evidence="3" type="ORF">R3P38DRAFT_2858720</name>
</gene>